<keyword evidence="3" id="KW-1185">Reference proteome</keyword>
<comment type="caution">
    <text evidence="2">The sequence shown here is derived from an EMBL/GenBank/DDBJ whole genome shotgun (WGS) entry which is preliminary data.</text>
</comment>
<organism evidence="2 4">
    <name type="scientific">Puccinia graminis f. sp. tritici</name>
    <dbReference type="NCBI Taxonomy" id="56615"/>
    <lineage>
        <taxon>Eukaryota</taxon>
        <taxon>Fungi</taxon>
        <taxon>Dikarya</taxon>
        <taxon>Basidiomycota</taxon>
        <taxon>Pucciniomycotina</taxon>
        <taxon>Pucciniomycetes</taxon>
        <taxon>Pucciniales</taxon>
        <taxon>Pucciniaceae</taxon>
        <taxon>Puccinia</taxon>
    </lineage>
</organism>
<dbReference type="EMBL" id="VSWC01000119">
    <property type="protein sequence ID" value="KAA1082645.1"/>
    <property type="molecule type" value="Genomic_DNA"/>
</dbReference>
<accession>A0A5B0S6N0</accession>
<evidence type="ECO:0000313" key="4">
    <source>
        <dbReference type="Proteomes" id="UP000325313"/>
    </source>
</evidence>
<reference evidence="3 4" key="1">
    <citation type="submission" date="2019-05" db="EMBL/GenBank/DDBJ databases">
        <title>Emergence of the Ug99 lineage of the wheat stem rust pathogen through somatic hybridization.</title>
        <authorList>
            <person name="Li F."/>
            <person name="Upadhyaya N.M."/>
            <person name="Sperschneider J."/>
            <person name="Matny O."/>
            <person name="Nguyen-Phuc H."/>
            <person name="Mago R."/>
            <person name="Raley C."/>
            <person name="Miller M.E."/>
            <person name="Silverstein K.A.T."/>
            <person name="Henningsen E."/>
            <person name="Hirsch C.D."/>
            <person name="Visser B."/>
            <person name="Pretorius Z.A."/>
            <person name="Steffenson B.J."/>
            <person name="Schwessinger B."/>
            <person name="Dodds P.N."/>
            <person name="Figueroa M."/>
        </authorList>
    </citation>
    <scope>NUCLEOTIDE SEQUENCE [LARGE SCALE GENOMIC DNA]</scope>
    <source>
        <strain evidence="1">21-0</strain>
        <strain evidence="2 4">Ug99</strain>
    </source>
</reference>
<dbReference type="Proteomes" id="UP000324748">
    <property type="component" value="Unassembled WGS sequence"/>
</dbReference>
<sequence>MTEANVMGAMIYGVLANRHTAVLGPPAPPNDRKPPELVVPNADIIPVELPLPNNGDIRNFLYSDYIKDEIRDFIRRKMIESRIIAYSRHLDDDGAAEPRSLLNMTQAHVTNLPVNIRQQHLPPGFPGGNNHARRSVLQLVRKLLKHDRVLLRNLLLKNVVDTSHAKVRAGGVPSLEGLYTSIHNTFLENSGVHAPRINWAMLPMRIKVRFAYLRLETAAHTLRRSPGHGSQWTPIDEQLALLTTKSMDYVRAWAEAIIAMDARIFGTGGVVFADVRHLLQLPTEQEIQDSITAHNMLPAADRAERPVMEDDEFNMDA</sequence>
<evidence type="ECO:0000313" key="3">
    <source>
        <dbReference type="Proteomes" id="UP000324748"/>
    </source>
</evidence>
<gene>
    <name evidence="1" type="ORF">PGT21_009178</name>
    <name evidence="2" type="ORF">PGTUg99_014477</name>
</gene>
<dbReference type="Proteomes" id="UP000325313">
    <property type="component" value="Unassembled WGS sequence"/>
</dbReference>
<dbReference type="AlphaFoldDB" id="A0A5B0S6N0"/>
<protein>
    <submittedName>
        <fullName evidence="2">Uncharacterized protein</fullName>
    </submittedName>
</protein>
<evidence type="ECO:0000313" key="2">
    <source>
        <dbReference type="EMBL" id="KAA1133458.1"/>
    </source>
</evidence>
<proteinExistence type="predicted"/>
<name>A0A5B0S6N0_PUCGR</name>
<evidence type="ECO:0000313" key="1">
    <source>
        <dbReference type="EMBL" id="KAA1082645.1"/>
    </source>
</evidence>
<dbReference type="EMBL" id="VDEP01000071">
    <property type="protein sequence ID" value="KAA1133458.1"/>
    <property type="molecule type" value="Genomic_DNA"/>
</dbReference>
<dbReference type="OrthoDB" id="2503605at2759"/>